<name>A0A1X9ZI77_9CHLO</name>
<organism evidence="8">
    <name type="scientific">Ostreobium sp. HV05007bc</name>
    <dbReference type="NCBI Taxonomy" id="1940403"/>
    <lineage>
        <taxon>Eukaryota</taxon>
        <taxon>Viridiplantae</taxon>
        <taxon>Chlorophyta</taxon>
        <taxon>core chlorophytes</taxon>
        <taxon>Ulvophyceae</taxon>
        <taxon>TCBD clade</taxon>
        <taxon>Bryopsidales</taxon>
        <taxon>Ostreobineae</taxon>
        <taxon>Ostreobiaceae</taxon>
        <taxon>Ostreobium</taxon>
    </lineage>
</organism>
<geneLocation type="chloroplast" evidence="8"/>
<dbReference type="EMBL" id="KY766995">
    <property type="protein sequence ID" value="ARS45090.1"/>
    <property type="molecule type" value="Genomic_DNA"/>
</dbReference>
<keyword evidence="3 6" id="KW-0687">Ribonucleoprotein</keyword>
<gene>
    <name evidence="8" type="primary">rps9</name>
</gene>
<dbReference type="Gene3D" id="3.30.230.10">
    <property type="match status" value="1"/>
</dbReference>
<comment type="similarity">
    <text evidence="1 6">Belongs to the universal ribosomal protein uS9 family.</text>
</comment>
<dbReference type="PANTHER" id="PTHR21569:SF1">
    <property type="entry name" value="SMALL RIBOSOMAL SUBUNIT PROTEIN US9M"/>
    <property type="match status" value="1"/>
</dbReference>
<dbReference type="InterPro" id="IPR000754">
    <property type="entry name" value="Ribosomal_uS9"/>
</dbReference>
<evidence type="ECO:0000256" key="6">
    <source>
        <dbReference type="RuleBase" id="RU003815"/>
    </source>
</evidence>
<dbReference type="SUPFAM" id="SSF54211">
    <property type="entry name" value="Ribosomal protein S5 domain 2-like"/>
    <property type="match status" value="1"/>
</dbReference>
<keyword evidence="8" id="KW-0934">Plastid</keyword>
<accession>A0A1X9ZI77</accession>
<dbReference type="InterPro" id="IPR014721">
    <property type="entry name" value="Ribsml_uS5_D2-typ_fold_subgr"/>
</dbReference>
<feature type="region of interest" description="Disordered" evidence="7">
    <location>
        <begin position="102"/>
        <end position="127"/>
    </location>
</feature>
<reference evidence="8" key="1">
    <citation type="submission" date="2017-03" db="EMBL/GenBank/DDBJ databases">
        <title>Phylogenetic position of the coral symbiont Ostreobium (Ulvophyceae) inferred from chloroplast genome data.</title>
        <authorList>
            <person name="Verbruggen H."/>
            <person name="Marcelino V.R."/>
            <person name="Guiry M.D."/>
            <person name="Cremen M.C."/>
            <person name="Jackson C.J."/>
        </authorList>
    </citation>
    <scope>NUCLEOTIDE SEQUENCE</scope>
    <source>
        <strain evidence="8">SN160</strain>
    </source>
</reference>
<evidence type="ECO:0000256" key="4">
    <source>
        <dbReference type="ARBA" id="ARBA00035152"/>
    </source>
</evidence>
<proteinExistence type="inferred from homology"/>
<dbReference type="GO" id="GO:0003735">
    <property type="term" value="F:structural constituent of ribosome"/>
    <property type="evidence" value="ECO:0007669"/>
    <property type="project" value="InterPro"/>
</dbReference>
<dbReference type="PANTHER" id="PTHR21569">
    <property type="entry name" value="RIBOSOMAL PROTEIN S9"/>
    <property type="match status" value="1"/>
</dbReference>
<dbReference type="AlphaFoldDB" id="A0A1X9ZI77"/>
<protein>
    <recommendedName>
        <fullName evidence="4">Small ribosomal subunit protein uS9c</fullName>
    </recommendedName>
    <alternativeName>
        <fullName evidence="5">30S ribosomal protein S9, chloroplastic</fullName>
    </alternativeName>
</protein>
<keyword evidence="2 6" id="KW-0689">Ribosomal protein</keyword>
<evidence type="ECO:0000256" key="3">
    <source>
        <dbReference type="ARBA" id="ARBA00023274"/>
    </source>
</evidence>
<dbReference type="InterPro" id="IPR020574">
    <property type="entry name" value="Ribosomal_uS9_CS"/>
</dbReference>
<sequence>MVIGLGRRKEASAKVKLIPGNGEIIINRSISNFSTQQNLVYRSIILKPLESLGLDKNYDVIINTCGGGVKGQIEAAQLGLARAICQISFSYRTPLKMRGYLTRNSKSKERRKYGLKKARKASQFSKR</sequence>
<evidence type="ECO:0000256" key="7">
    <source>
        <dbReference type="SAM" id="MobiDB-lite"/>
    </source>
</evidence>
<dbReference type="PROSITE" id="PS00360">
    <property type="entry name" value="RIBOSOMAL_S9"/>
    <property type="match status" value="1"/>
</dbReference>
<dbReference type="InterPro" id="IPR020568">
    <property type="entry name" value="Ribosomal_Su5_D2-typ_SF"/>
</dbReference>
<keyword evidence="8" id="KW-0150">Chloroplast</keyword>
<dbReference type="InterPro" id="IPR023035">
    <property type="entry name" value="Ribosomal_uS9_bac/plastid"/>
</dbReference>
<evidence type="ECO:0000313" key="8">
    <source>
        <dbReference type="EMBL" id="ARS45090.1"/>
    </source>
</evidence>
<dbReference type="NCBIfam" id="NF001099">
    <property type="entry name" value="PRK00132.1"/>
    <property type="match status" value="1"/>
</dbReference>
<dbReference type="Pfam" id="PF00380">
    <property type="entry name" value="Ribosomal_S9"/>
    <property type="match status" value="1"/>
</dbReference>
<evidence type="ECO:0000256" key="2">
    <source>
        <dbReference type="ARBA" id="ARBA00022980"/>
    </source>
</evidence>
<dbReference type="GO" id="GO:0003723">
    <property type="term" value="F:RNA binding"/>
    <property type="evidence" value="ECO:0007669"/>
    <property type="project" value="TreeGrafter"/>
</dbReference>
<dbReference type="GO" id="GO:0006412">
    <property type="term" value="P:translation"/>
    <property type="evidence" value="ECO:0007669"/>
    <property type="project" value="InterPro"/>
</dbReference>
<feature type="compositionally biased region" description="Basic residues" evidence="7">
    <location>
        <begin position="108"/>
        <end position="127"/>
    </location>
</feature>
<dbReference type="GO" id="GO:0022627">
    <property type="term" value="C:cytosolic small ribosomal subunit"/>
    <property type="evidence" value="ECO:0007669"/>
    <property type="project" value="TreeGrafter"/>
</dbReference>
<evidence type="ECO:0000256" key="5">
    <source>
        <dbReference type="ARBA" id="ARBA00035437"/>
    </source>
</evidence>
<evidence type="ECO:0000256" key="1">
    <source>
        <dbReference type="ARBA" id="ARBA00005251"/>
    </source>
</evidence>